<name>A0AAD9SDZ3_PHOAM</name>
<dbReference type="EMBL" id="JAUJFL010000004">
    <property type="protein sequence ID" value="KAK2604286.1"/>
    <property type="molecule type" value="Genomic_DNA"/>
</dbReference>
<dbReference type="AlphaFoldDB" id="A0AAD9SDZ3"/>
<comment type="caution">
    <text evidence="1">The sequence shown here is derived from an EMBL/GenBank/DDBJ whole genome shotgun (WGS) entry which is preliminary data.</text>
</comment>
<sequence length="526" mass="58305">MRRLRVRDPSGLCWGCGGFIPYTLSPQKRNIIEKYPRGVAIEGSSHKRIERKRRVAFELPNVVLDLDAEDSPHVRPFDDHDAAQQKVKWGYNPIIPEVEQRVSVLTTEMLVDRRKMSRMLAARHSPFKISDLDVLSVALLGGKSTVSPPPGDGTMDYRAGRTNSLLQGRDRALHLNGIPERILAGDANTIIQFMLHRQRLDPITKRPASVSTDGEADRPDTFRHAIDRCKSLSQLERLCTHGLSLGQDAISPASVDHIAHYLKGSRNISYRHNTKQALKFVNNLTMRQLSTNAGLNSSMSLLGLALAVELRLLPAVMQYLHICLSQGFIGNAQDKPETLEAVASGILAALEQGQGPERGTRPELFTLLTGRTLAGSTVQPSLFGSGIVSREEGSLPHHIYVQLLGQLGAFRLLWHSWKPGADDKMRQQYEQLYFRAFIRCAEVLHNAEVVTGLDCTTATGDLERDAELDLQAINALDAYHASSTNSQAPYASHVKDLLTWGDIKEVFESDGIHQAAARINDLMARI</sequence>
<reference evidence="1" key="1">
    <citation type="submission" date="2023-06" db="EMBL/GenBank/DDBJ databases">
        <authorList>
            <person name="Noh H."/>
        </authorList>
    </citation>
    <scope>NUCLEOTIDE SEQUENCE</scope>
    <source>
        <strain evidence="1">DUCC20226</strain>
    </source>
</reference>
<organism evidence="1 2">
    <name type="scientific">Phomopsis amygdali</name>
    <name type="common">Fusicoccum amygdali</name>
    <dbReference type="NCBI Taxonomy" id="1214568"/>
    <lineage>
        <taxon>Eukaryota</taxon>
        <taxon>Fungi</taxon>
        <taxon>Dikarya</taxon>
        <taxon>Ascomycota</taxon>
        <taxon>Pezizomycotina</taxon>
        <taxon>Sordariomycetes</taxon>
        <taxon>Sordariomycetidae</taxon>
        <taxon>Diaporthales</taxon>
        <taxon>Diaporthaceae</taxon>
        <taxon>Diaporthe</taxon>
    </lineage>
</organism>
<keyword evidence="2" id="KW-1185">Reference proteome</keyword>
<dbReference type="Proteomes" id="UP001265746">
    <property type="component" value="Unassembled WGS sequence"/>
</dbReference>
<gene>
    <name evidence="1" type="ORF">N8I77_007229</name>
</gene>
<evidence type="ECO:0000313" key="1">
    <source>
        <dbReference type="EMBL" id="KAK2604286.1"/>
    </source>
</evidence>
<evidence type="ECO:0000313" key="2">
    <source>
        <dbReference type="Proteomes" id="UP001265746"/>
    </source>
</evidence>
<accession>A0AAD9SDZ3</accession>
<proteinExistence type="predicted"/>
<protein>
    <submittedName>
        <fullName evidence="1">Uncharacterized protein</fullName>
    </submittedName>
</protein>